<organism evidence="1 2">
    <name type="scientific">Camellia lanceoleosa</name>
    <dbReference type="NCBI Taxonomy" id="1840588"/>
    <lineage>
        <taxon>Eukaryota</taxon>
        <taxon>Viridiplantae</taxon>
        <taxon>Streptophyta</taxon>
        <taxon>Embryophyta</taxon>
        <taxon>Tracheophyta</taxon>
        <taxon>Spermatophyta</taxon>
        <taxon>Magnoliopsida</taxon>
        <taxon>eudicotyledons</taxon>
        <taxon>Gunneridae</taxon>
        <taxon>Pentapetalae</taxon>
        <taxon>asterids</taxon>
        <taxon>Ericales</taxon>
        <taxon>Theaceae</taxon>
        <taxon>Camellia</taxon>
    </lineage>
</organism>
<sequence length="150" mass="16709">MPDFASKTDSHGCSPLHLACSKGHLETTKELLRSDSDLTSLQDHESRTPFYWAAIKGRVNNVDEILSMSLESAEILPPSTAAATVGGRLERDRGGERRRSSSMGTSSVEFCFPSAEQLDTKQVRLVFDWVGRMRDLEMEEEVGEDETEID</sequence>
<keyword evidence="1" id="KW-0675">Receptor</keyword>
<gene>
    <name evidence="1" type="ORF">LOK49_LG05G01776</name>
</gene>
<name>A0ACC0HKH2_9ERIC</name>
<reference evidence="1 2" key="1">
    <citation type="journal article" date="2022" name="Plant J.">
        <title>Chromosome-level genome of Camellia lanceoleosa provides a valuable resource for understanding genome evolution and self-incompatibility.</title>
        <authorList>
            <person name="Gong W."/>
            <person name="Xiao S."/>
            <person name="Wang L."/>
            <person name="Liao Z."/>
            <person name="Chang Y."/>
            <person name="Mo W."/>
            <person name="Hu G."/>
            <person name="Li W."/>
            <person name="Zhao G."/>
            <person name="Zhu H."/>
            <person name="Hu X."/>
            <person name="Ji K."/>
            <person name="Xiang X."/>
            <person name="Song Q."/>
            <person name="Yuan D."/>
            <person name="Jin S."/>
            <person name="Zhang L."/>
        </authorList>
    </citation>
    <scope>NUCLEOTIDE SEQUENCE [LARGE SCALE GENOMIC DNA]</scope>
    <source>
        <strain evidence="1">SQ_2022a</strain>
    </source>
</reference>
<keyword evidence="2" id="KW-1185">Reference proteome</keyword>
<dbReference type="EMBL" id="CM045761">
    <property type="protein sequence ID" value="KAI8013795.1"/>
    <property type="molecule type" value="Genomic_DNA"/>
</dbReference>
<protein>
    <submittedName>
        <fullName evidence="1">Transient receptor potential cation channel subfamily A member 1</fullName>
    </submittedName>
</protein>
<proteinExistence type="predicted"/>
<evidence type="ECO:0000313" key="1">
    <source>
        <dbReference type="EMBL" id="KAI8013795.1"/>
    </source>
</evidence>
<comment type="caution">
    <text evidence="1">The sequence shown here is derived from an EMBL/GenBank/DDBJ whole genome shotgun (WGS) entry which is preliminary data.</text>
</comment>
<accession>A0ACC0HKH2</accession>
<dbReference type="Proteomes" id="UP001060215">
    <property type="component" value="Chromosome 4"/>
</dbReference>
<evidence type="ECO:0000313" key="2">
    <source>
        <dbReference type="Proteomes" id="UP001060215"/>
    </source>
</evidence>